<dbReference type="AlphaFoldDB" id="A0ABD5XTQ3"/>
<accession>A0ABD5XTQ3</accession>
<dbReference type="GeneID" id="78818783"/>
<reference evidence="2 3" key="1">
    <citation type="journal article" date="2019" name="Int. J. Syst. Evol. Microbiol.">
        <title>The Global Catalogue of Microorganisms (GCM) 10K type strain sequencing project: providing services to taxonomists for standard genome sequencing and annotation.</title>
        <authorList>
            <consortium name="The Broad Institute Genomics Platform"/>
            <consortium name="The Broad Institute Genome Sequencing Center for Infectious Disease"/>
            <person name="Wu L."/>
            <person name="Ma J."/>
        </authorList>
    </citation>
    <scope>NUCLEOTIDE SEQUENCE [LARGE SCALE GENOMIC DNA]</scope>
    <source>
        <strain evidence="2 3">XZYJT29</strain>
    </source>
</reference>
<dbReference type="Proteomes" id="UP001596432">
    <property type="component" value="Unassembled WGS sequence"/>
</dbReference>
<proteinExistence type="predicted"/>
<sequence length="500" mass="53105">MIALGRRRVALVAVLGLALLSGCSAPPPVEVVCEDCVDGVSAVTEETNRSVAVSESTTHLYLRESGGARVEAEVTLDGAGVDEFRANGTLLDLVRAKLTEGAPTRDEDRDERPAFDRRDLRVAMDGEDLVVTYRVAEMDARRIGGTVLFDRFYRQKGEGRLEASDPDDPARIETDRLVVHGPDGTEPLAEPPGATMHGDRLVWESDRISTRTYLLFGAPGTPDAVATVATTVDVLTWASPIAALGTAAAWAPLVVVLAGCLRYTGRVDPSDDWSPLSDRRFQMLVLVPVGTVVTWTALAFLGYALPSLVLLAALVVGVAYVSWESFTSSGDATGASTDAGAAPADARPEDVDVTGEYPKMFYEDTATTVKRVLPDVFATPRARHRTRVAGATAGVAMLLTLALAADHRGSYAETVAYPLGLVPLVAFAALGFGVVDRDRTRLRWVAVGASLVSAWVVAFGRAVAVGAHGSGGAWMVLFWGLAASYVGALLFYVALWTATR</sequence>
<feature type="transmembrane region" description="Helical" evidence="1">
    <location>
        <begin position="304"/>
        <end position="323"/>
    </location>
</feature>
<feature type="transmembrane region" description="Helical" evidence="1">
    <location>
        <begin position="388"/>
        <end position="405"/>
    </location>
</feature>
<dbReference type="RefSeq" id="WP_274324161.1">
    <property type="nucleotide sequence ID" value="NZ_CP118158.1"/>
</dbReference>
<keyword evidence="1" id="KW-0812">Transmembrane</keyword>
<comment type="caution">
    <text evidence="2">The sequence shown here is derived from an EMBL/GenBank/DDBJ whole genome shotgun (WGS) entry which is preliminary data.</text>
</comment>
<evidence type="ECO:0000256" key="1">
    <source>
        <dbReference type="SAM" id="Phobius"/>
    </source>
</evidence>
<protein>
    <submittedName>
        <fullName evidence="2">Uncharacterized protein</fullName>
    </submittedName>
</protein>
<feature type="transmembrane region" description="Helical" evidence="1">
    <location>
        <begin position="281"/>
        <end position="298"/>
    </location>
</feature>
<dbReference type="EMBL" id="JBHTAS010000001">
    <property type="protein sequence ID" value="MFC7138543.1"/>
    <property type="molecule type" value="Genomic_DNA"/>
</dbReference>
<keyword evidence="3" id="KW-1185">Reference proteome</keyword>
<feature type="transmembrane region" description="Helical" evidence="1">
    <location>
        <begin position="237"/>
        <end position="261"/>
    </location>
</feature>
<gene>
    <name evidence="2" type="ORF">ACFQMA_01680</name>
</gene>
<feature type="transmembrane region" description="Helical" evidence="1">
    <location>
        <begin position="442"/>
        <end position="464"/>
    </location>
</feature>
<keyword evidence="1" id="KW-1133">Transmembrane helix</keyword>
<keyword evidence="1" id="KW-0472">Membrane</keyword>
<name>A0ABD5XTQ3_9EURY</name>
<evidence type="ECO:0000313" key="2">
    <source>
        <dbReference type="EMBL" id="MFC7138543.1"/>
    </source>
</evidence>
<feature type="transmembrane region" description="Helical" evidence="1">
    <location>
        <begin position="417"/>
        <end position="435"/>
    </location>
</feature>
<feature type="transmembrane region" description="Helical" evidence="1">
    <location>
        <begin position="476"/>
        <end position="498"/>
    </location>
</feature>
<dbReference type="PROSITE" id="PS51257">
    <property type="entry name" value="PROKAR_LIPOPROTEIN"/>
    <property type="match status" value="1"/>
</dbReference>
<evidence type="ECO:0000313" key="3">
    <source>
        <dbReference type="Proteomes" id="UP001596432"/>
    </source>
</evidence>
<organism evidence="2 3">
    <name type="scientific">Halosimplex aquaticum</name>
    <dbReference type="NCBI Taxonomy" id="3026162"/>
    <lineage>
        <taxon>Archaea</taxon>
        <taxon>Methanobacteriati</taxon>
        <taxon>Methanobacteriota</taxon>
        <taxon>Stenosarchaea group</taxon>
        <taxon>Halobacteria</taxon>
        <taxon>Halobacteriales</taxon>
        <taxon>Haloarculaceae</taxon>
        <taxon>Halosimplex</taxon>
    </lineage>
</organism>